<evidence type="ECO:0000313" key="8">
    <source>
        <dbReference type="Proteomes" id="UP000765509"/>
    </source>
</evidence>
<evidence type="ECO:0000256" key="5">
    <source>
        <dbReference type="SAM" id="MobiDB-lite"/>
    </source>
</evidence>
<evidence type="ECO:0000256" key="4">
    <source>
        <dbReference type="ARBA" id="ARBA00022801"/>
    </source>
</evidence>
<gene>
    <name evidence="7" type="ORF">O181_064401</name>
</gene>
<dbReference type="GO" id="GO:0004563">
    <property type="term" value="F:beta-N-acetylhexosaminidase activity"/>
    <property type="evidence" value="ECO:0007669"/>
    <property type="project" value="UniProtKB-EC"/>
</dbReference>
<sequence length="440" mass="50560">MSSVPAAIDQLTINSSIDSSSINSISSNLQPTLNQQQSSTQDQERSHYHSNIKDHHHHDLPIRLILIDEEIEDELHFGLKELCSNSIRNNLNFFDLNSTKLENLNESINQLRIKNDLRNPNKNKFSKIKLNNPQYSPSNHSPNSKLNLEFWWFIQFQKDPLVSDHQFSMTTSHSNFFHLSNSSPNYLIDTIKDLNQPLAKNGNERFCIKISYKRKSEAFRALGHLLGLTRHFLTHLINKSSPSPNFELNDFNLNENLALTSEICIEIVKLINNKVEICKFETLGIMIDCSRNGVLKLTSLKDLIRLISLMGLNILQLYTEDTYEISNEPFFGYFRGPYNQKELKDVDDYADSFGIEVVACIQTLGHLGQMLQWPRFGGMRDTHEVLLVGSQEVYDFIEKMIISITKPLRSKKIHIGMDEAHGVSEGRYRQLFGIKDSCQV</sequence>
<feature type="region of interest" description="Disordered" evidence="5">
    <location>
        <begin position="31"/>
        <end position="53"/>
    </location>
</feature>
<reference evidence="7" key="1">
    <citation type="submission" date="2021-03" db="EMBL/GenBank/DDBJ databases">
        <title>Draft genome sequence of rust myrtle Austropuccinia psidii MF-1, a brazilian biotype.</title>
        <authorList>
            <person name="Quecine M.C."/>
            <person name="Pachon D.M.R."/>
            <person name="Bonatelli M.L."/>
            <person name="Correr F.H."/>
            <person name="Franceschini L.M."/>
            <person name="Leite T.F."/>
            <person name="Margarido G.R.A."/>
            <person name="Almeida C.A."/>
            <person name="Ferrarezi J.A."/>
            <person name="Labate C.A."/>
        </authorList>
    </citation>
    <scope>NUCLEOTIDE SEQUENCE</scope>
    <source>
        <strain evidence="7">MF-1</strain>
    </source>
</reference>
<dbReference type="SUPFAM" id="SSF51445">
    <property type="entry name" value="(Trans)glycosidases"/>
    <property type="match status" value="1"/>
</dbReference>
<dbReference type="InterPro" id="IPR038901">
    <property type="entry name" value="HEXDC-like"/>
</dbReference>
<dbReference type="InterPro" id="IPR017853">
    <property type="entry name" value="GH"/>
</dbReference>
<feature type="compositionally biased region" description="Basic and acidic residues" evidence="5">
    <location>
        <begin position="42"/>
        <end position="53"/>
    </location>
</feature>
<dbReference type="InterPro" id="IPR015883">
    <property type="entry name" value="Glyco_hydro_20_cat"/>
</dbReference>
<evidence type="ECO:0000259" key="6">
    <source>
        <dbReference type="Pfam" id="PF00728"/>
    </source>
</evidence>
<dbReference type="Pfam" id="PF00728">
    <property type="entry name" value="Glyco_hydro_20"/>
    <property type="match status" value="1"/>
</dbReference>
<comment type="similarity">
    <text evidence="2">Belongs to the glycosyl hydrolase 20 family.</text>
</comment>
<comment type="catalytic activity">
    <reaction evidence="1">
        <text>Hydrolysis of terminal non-reducing N-acetyl-D-hexosamine residues in N-acetyl-beta-D-hexosaminides.</text>
        <dbReference type="EC" id="3.2.1.52"/>
    </reaction>
</comment>
<accession>A0A9Q3ELW8</accession>
<dbReference type="Gene3D" id="3.20.20.80">
    <property type="entry name" value="Glycosidases"/>
    <property type="match status" value="1"/>
</dbReference>
<dbReference type="GO" id="GO:0005975">
    <property type="term" value="P:carbohydrate metabolic process"/>
    <property type="evidence" value="ECO:0007669"/>
    <property type="project" value="InterPro"/>
</dbReference>
<dbReference type="OrthoDB" id="2100085at2759"/>
<proteinExistence type="inferred from homology"/>
<feature type="compositionally biased region" description="Polar residues" evidence="5">
    <location>
        <begin position="31"/>
        <end position="41"/>
    </location>
</feature>
<protein>
    <recommendedName>
        <fullName evidence="3">beta-N-acetylhexosaminidase</fullName>
        <ecNumber evidence="3">3.2.1.52</ecNumber>
    </recommendedName>
</protein>
<dbReference type="PANTHER" id="PTHR21040:SF8">
    <property type="entry name" value="BCDNA.GH04120"/>
    <property type="match status" value="1"/>
</dbReference>
<comment type="caution">
    <text evidence="7">The sequence shown here is derived from an EMBL/GenBank/DDBJ whole genome shotgun (WGS) entry which is preliminary data.</text>
</comment>
<dbReference type="EC" id="3.2.1.52" evidence="3"/>
<evidence type="ECO:0000256" key="2">
    <source>
        <dbReference type="ARBA" id="ARBA00006285"/>
    </source>
</evidence>
<evidence type="ECO:0000313" key="7">
    <source>
        <dbReference type="EMBL" id="MBW0524686.1"/>
    </source>
</evidence>
<evidence type="ECO:0000256" key="1">
    <source>
        <dbReference type="ARBA" id="ARBA00001231"/>
    </source>
</evidence>
<keyword evidence="4" id="KW-0378">Hydrolase</keyword>
<feature type="domain" description="Glycoside hydrolase family 20 catalytic" evidence="6">
    <location>
        <begin position="284"/>
        <end position="421"/>
    </location>
</feature>
<dbReference type="EMBL" id="AVOT02031224">
    <property type="protein sequence ID" value="MBW0524686.1"/>
    <property type="molecule type" value="Genomic_DNA"/>
</dbReference>
<dbReference type="Proteomes" id="UP000765509">
    <property type="component" value="Unassembled WGS sequence"/>
</dbReference>
<evidence type="ECO:0000256" key="3">
    <source>
        <dbReference type="ARBA" id="ARBA00012663"/>
    </source>
</evidence>
<dbReference type="AlphaFoldDB" id="A0A9Q3ELW8"/>
<organism evidence="7 8">
    <name type="scientific">Austropuccinia psidii MF-1</name>
    <dbReference type="NCBI Taxonomy" id="1389203"/>
    <lineage>
        <taxon>Eukaryota</taxon>
        <taxon>Fungi</taxon>
        <taxon>Dikarya</taxon>
        <taxon>Basidiomycota</taxon>
        <taxon>Pucciniomycotina</taxon>
        <taxon>Pucciniomycetes</taxon>
        <taxon>Pucciniales</taxon>
        <taxon>Sphaerophragmiaceae</taxon>
        <taxon>Austropuccinia</taxon>
    </lineage>
</organism>
<feature type="non-terminal residue" evidence="7">
    <location>
        <position position="1"/>
    </location>
</feature>
<keyword evidence="8" id="KW-1185">Reference proteome</keyword>
<dbReference type="PANTHER" id="PTHR21040">
    <property type="entry name" value="BCDNA.GH04120"/>
    <property type="match status" value="1"/>
</dbReference>
<name>A0A9Q3ELW8_9BASI</name>